<dbReference type="Proteomes" id="UP000320776">
    <property type="component" value="Chromosome"/>
</dbReference>
<evidence type="ECO:0000313" key="2">
    <source>
        <dbReference type="EMBL" id="QDR79191.1"/>
    </source>
</evidence>
<gene>
    <name evidence="2" type="ORF">SPTER_04590</name>
</gene>
<keyword evidence="3" id="KW-1185">Reference proteome</keyword>
<accession>A0A517DPA3</accession>
<dbReference type="KEGG" id="sted:SPTER_04590"/>
<evidence type="ECO:0000256" key="1">
    <source>
        <dbReference type="SAM" id="MobiDB-lite"/>
    </source>
</evidence>
<proteinExistence type="predicted"/>
<reference evidence="2 3" key="1">
    <citation type="submission" date="2019-02" db="EMBL/GenBank/DDBJ databases">
        <title>Closed genome of Sporomusa termitida DSM 4440.</title>
        <authorList>
            <person name="Poehlein A."/>
            <person name="Daniel R."/>
        </authorList>
    </citation>
    <scope>NUCLEOTIDE SEQUENCE [LARGE SCALE GENOMIC DNA]</scope>
    <source>
        <strain evidence="2 3">DSM 4440</strain>
    </source>
</reference>
<dbReference type="EMBL" id="CP036259">
    <property type="protein sequence ID" value="QDR79191.1"/>
    <property type="molecule type" value="Genomic_DNA"/>
</dbReference>
<sequence length="62" mass="6770">MPEKLPANTDSDSGRKSAGNTTAAGSRFLPGVRSTTSMSKAKLLLATAREWLLLIVQRLWMH</sequence>
<name>A0A517DPA3_9FIRM</name>
<evidence type="ECO:0000313" key="3">
    <source>
        <dbReference type="Proteomes" id="UP000320776"/>
    </source>
</evidence>
<feature type="region of interest" description="Disordered" evidence="1">
    <location>
        <begin position="1"/>
        <end position="31"/>
    </location>
</feature>
<organism evidence="2 3">
    <name type="scientific">Sporomusa termitida</name>
    <dbReference type="NCBI Taxonomy" id="2377"/>
    <lineage>
        <taxon>Bacteria</taxon>
        <taxon>Bacillati</taxon>
        <taxon>Bacillota</taxon>
        <taxon>Negativicutes</taxon>
        <taxon>Selenomonadales</taxon>
        <taxon>Sporomusaceae</taxon>
        <taxon>Sporomusa</taxon>
    </lineage>
</organism>
<protein>
    <submittedName>
        <fullName evidence="2">Uncharacterized protein</fullName>
    </submittedName>
</protein>
<dbReference type="AlphaFoldDB" id="A0A517DPA3"/>